<dbReference type="eggNOG" id="ENOG502S1HD">
    <property type="taxonomic scope" value="Eukaryota"/>
</dbReference>
<dbReference type="AlphaFoldDB" id="G8ZLN7"/>
<proteinExistence type="predicted"/>
<reference evidence="3 4" key="1">
    <citation type="journal article" date="2011" name="Proc. Natl. Acad. Sci. U.S.A.">
        <title>Evolutionary erosion of yeast sex chromosomes by mating-type switching accidents.</title>
        <authorList>
            <person name="Gordon J.L."/>
            <person name="Armisen D."/>
            <person name="Proux-Wera E."/>
            <person name="Oheigeartaigh S.S."/>
            <person name="Byrne K.P."/>
            <person name="Wolfe K.H."/>
        </authorList>
    </citation>
    <scope>NUCLEOTIDE SEQUENCE [LARGE SCALE GENOMIC DNA]</scope>
    <source>
        <strain evidence="4">ATCC 10662 / CBS 1146 / NBRC 0425 / NCYC 2629 / NRRL Y-866</strain>
    </source>
</reference>
<feature type="compositionally biased region" description="Low complexity" evidence="1">
    <location>
        <begin position="75"/>
        <end position="90"/>
    </location>
</feature>
<dbReference type="RefSeq" id="XP_003678742.1">
    <property type="nucleotide sequence ID" value="XM_003678694.1"/>
</dbReference>
<dbReference type="EMBL" id="HE616742">
    <property type="protein sequence ID" value="CCE89531.1"/>
    <property type="molecule type" value="Genomic_DNA"/>
</dbReference>
<dbReference type="GeneID" id="11503084"/>
<sequence>MSPQDADNSSDILSSSLEESDESRQERGVSESYFLERFDEDPAVEDSAVEDSVAENRRSNASIGTVSTAMLVDPEAVNSSREKSSSSNVYSEEKEPNIEEAMRLLKREAASANPRVSYVGISSADGFEPHAYNMPRKVSQSSIESANRGKVPRSPSLLSNILVPSPNDEGAKSIPALRSVSGSHQVLWKPRRLSIQPVVELKTESLTSPERARITKISDSQMELTIDTLRSYQRDIEATAGRGTDTHIDSIPVQHIDSSSIRSFDSKKHGFFDIYSIPRIIGVILFCIVIPPLFFMIASGEGVSNYRLMRMIMNSNHRIKLMKGFIWDIDISWFRYMCLILGVLETLGILACIGSGIGVGITREIGSHS</sequence>
<feature type="compositionally biased region" description="Polar residues" evidence="1">
    <location>
        <begin position="59"/>
        <end position="68"/>
    </location>
</feature>
<feature type="compositionally biased region" description="Basic and acidic residues" evidence="1">
    <location>
        <begin position="22"/>
        <end position="37"/>
    </location>
</feature>
<feature type="compositionally biased region" description="Acidic residues" evidence="1">
    <location>
        <begin position="38"/>
        <end position="53"/>
    </location>
</feature>
<feature type="region of interest" description="Disordered" evidence="1">
    <location>
        <begin position="138"/>
        <end position="164"/>
    </location>
</feature>
<keyword evidence="2" id="KW-0812">Transmembrane</keyword>
<organism evidence="3 4">
    <name type="scientific">Torulaspora delbrueckii</name>
    <name type="common">Yeast</name>
    <name type="synonym">Candida colliculosa</name>
    <dbReference type="NCBI Taxonomy" id="4950"/>
    <lineage>
        <taxon>Eukaryota</taxon>
        <taxon>Fungi</taxon>
        <taxon>Dikarya</taxon>
        <taxon>Ascomycota</taxon>
        <taxon>Saccharomycotina</taxon>
        <taxon>Saccharomycetes</taxon>
        <taxon>Saccharomycetales</taxon>
        <taxon>Saccharomycetaceae</taxon>
        <taxon>Torulaspora</taxon>
    </lineage>
</organism>
<dbReference type="KEGG" id="tdl:TDEL_0A01990"/>
<protein>
    <submittedName>
        <fullName evidence="3">Uncharacterized protein</fullName>
    </submittedName>
</protein>
<gene>
    <name evidence="3" type="primary">TDEL0A01990</name>
    <name evidence="3" type="ORF">TDEL_0A01990</name>
</gene>
<keyword evidence="4" id="KW-1185">Reference proteome</keyword>
<accession>G8ZLN7</accession>
<keyword evidence="2" id="KW-1133">Transmembrane helix</keyword>
<evidence type="ECO:0000256" key="2">
    <source>
        <dbReference type="SAM" id="Phobius"/>
    </source>
</evidence>
<dbReference type="OrthoDB" id="4068624at2759"/>
<dbReference type="InParanoid" id="G8ZLN7"/>
<keyword evidence="2" id="KW-0472">Membrane</keyword>
<feature type="transmembrane region" description="Helical" evidence="2">
    <location>
        <begin position="333"/>
        <end position="361"/>
    </location>
</feature>
<name>G8ZLN7_TORDE</name>
<feature type="region of interest" description="Disordered" evidence="1">
    <location>
        <begin position="1"/>
        <end position="95"/>
    </location>
</feature>
<dbReference type="Proteomes" id="UP000005627">
    <property type="component" value="Chromosome 1"/>
</dbReference>
<dbReference type="HOGENOM" id="CLU_037885_0_0_1"/>
<evidence type="ECO:0000256" key="1">
    <source>
        <dbReference type="SAM" id="MobiDB-lite"/>
    </source>
</evidence>
<evidence type="ECO:0000313" key="3">
    <source>
        <dbReference type="EMBL" id="CCE89531.1"/>
    </source>
</evidence>
<evidence type="ECO:0000313" key="4">
    <source>
        <dbReference type="Proteomes" id="UP000005627"/>
    </source>
</evidence>
<feature type="transmembrane region" description="Helical" evidence="2">
    <location>
        <begin position="277"/>
        <end position="298"/>
    </location>
</feature>
<dbReference type="FunCoup" id="G8ZLN7">
    <property type="interactions" value="76"/>
</dbReference>